<dbReference type="Proteomes" id="UP001358193">
    <property type="component" value="Segment"/>
</dbReference>
<organism evidence="1 2">
    <name type="scientific">phage Lak_Megaphage_Sonny</name>
    <dbReference type="NCBI Taxonomy" id="3109229"/>
    <lineage>
        <taxon>Viruses</taxon>
        <taxon>Duplodnaviria</taxon>
        <taxon>Heunggongvirae</taxon>
        <taxon>Uroviricota</taxon>
        <taxon>Caudoviricetes</taxon>
        <taxon>Caudoviricetes code 15 clade</taxon>
    </lineage>
</organism>
<protein>
    <submittedName>
        <fullName evidence="1">Uncharacterized protein</fullName>
    </submittedName>
</protein>
<evidence type="ECO:0000313" key="1">
    <source>
        <dbReference type="EMBL" id="WQJ53410.1"/>
    </source>
</evidence>
<accession>A0ABZ0Z5G0</accession>
<evidence type="ECO:0000313" key="2">
    <source>
        <dbReference type="Proteomes" id="UP001358193"/>
    </source>
</evidence>
<name>A0ABZ0Z5G0_9CAUD</name>
<keyword evidence="2" id="KW-1185">Reference proteome</keyword>
<sequence>METNKIDLSTNNNGRVYSQPALADIAIMIKDSSLKFGGELTHPEHSVNDTLDIFIEPRDINDNELQQRLLDSFSKSGSANSEFFEKFCKIIPIFSDDMEKNEKGEITKFNIIEFNVAPKI</sequence>
<reference evidence="1 2" key="1">
    <citation type="submission" date="2023-11" db="EMBL/GenBank/DDBJ databases">
        <authorList>
            <person name="Cook R."/>
            <person name="Crisci M."/>
            <person name="Pye H."/>
            <person name="Adriaenssens E."/>
            <person name="Santini J."/>
        </authorList>
    </citation>
    <scope>NUCLEOTIDE SEQUENCE [LARGE SCALE GENOMIC DNA]</scope>
    <source>
        <strain evidence="1">Lak_Megaphage_Sonny</strain>
    </source>
</reference>
<proteinExistence type="predicted"/>
<dbReference type="EMBL" id="OR769223">
    <property type="protein sequence ID" value="WQJ53410.1"/>
    <property type="molecule type" value="Genomic_DNA"/>
</dbReference>